<name>A0ABS7DP51_9FIRM</name>
<feature type="transmembrane region" description="Helical" evidence="1">
    <location>
        <begin position="12"/>
        <end position="34"/>
    </location>
</feature>
<keyword evidence="3" id="KW-1185">Reference proteome</keyword>
<dbReference type="PIRSF" id="PIRSF031501">
    <property type="entry name" value="QueT"/>
    <property type="match status" value="1"/>
</dbReference>
<dbReference type="Proteomes" id="UP000719942">
    <property type="component" value="Unassembled WGS sequence"/>
</dbReference>
<sequence length="171" mass="18085">MKQSQRAQYLAQGAMIGAIYMVLTLLAALANLAYGPVQFRFSEALTILPIFTPAAVPGLAVGCLLSNIWSGYGAADMVFGTSATLLAAICTRMVRNIRINKIPILAPLPPVLFNAVIIGIEIAVFSAEGFSWIGFWGAALSVGLGELVICYGLGLPLAAALQKLGKKRKIF</sequence>
<keyword evidence="1" id="KW-1133">Transmembrane helix</keyword>
<evidence type="ECO:0000256" key="1">
    <source>
        <dbReference type="SAM" id="Phobius"/>
    </source>
</evidence>
<keyword evidence="1" id="KW-0472">Membrane</keyword>
<dbReference type="PANTHER" id="PTHR40044:SF1">
    <property type="entry name" value="INTEGRAL MEMBRANE PROTEIN"/>
    <property type="match status" value="1"/>
</dbReference>
<feature type="transmembrane region" description="Helical" evidence="1">
    <location>
        <begin position="133"/>
        <end position="161"/>
    </location>
</feature>
<dbReference type="InterPro" id="IPR010387">
    <property type="entry name" value="QueT"/>
</dbReference>
<dbReference type="PANTHER" id="PTHR40044">
    <property type="entry name" value="INTEGRAL MEMBRANE PROTEIN-RELATED"/>
    <property type="match status" value="1"/>
</dbReference>
<proteinExistence type="predicted"/>
<organism evidence="2 3">
    <name type="scientific">Caproiciproducens faecalis</name>
    <dbReference type="NCBI Taxonomy" id="2820301"/>
    <lineage>
        <taxon>Bacteria</taxon>
        <taxon>Bacillati</taxon>
        <taxon>Bacillota</taxon>
        <taxon>Clostridia</taxon>
        <taxon>Eubacteriales</taxon>
        <taxon>Acutalibacteraceae</taxon>
        <taxon>Caproiciproducens</taxon>
    </lineage>
</organism>
<dbReference type="EMBL" id="JAGFNZ010000003">
    <property type="protein sequence ID" value="MBW7573084.1"/>
    <property type="molecule type" value="Genomic_DNA"/>
</dbReference>
<dbReference type="RefSeq" id="WP_219965484.1">
    <property type="nucleotide sequence ID" value="NZ_JAGFNZ010000003.1"/>
</dbReference>
<feature type="transmembrane region" description="Helical" evidence="1">
    <location>
        <begin position="106"/>
        <end position="127"/>
    </location>
</feature>
<protein>
    <submittedName>
        <fullName evidence="2">QueT transporter family protein</fullName>
    </submittedName>
</protein>
<accession>A0ABS7DP51</accession>
<feature type="transmembrane region" description="Helical" evidence="1">
    <location>
        <begin position="46"/>
        <end position="69"/>
    </location>
</feature>
<comment type="caution">
    <text evidence="2">The sequence shown here is derived from an EMBL/GenBank/DDBJ whole genome shotgun (WGS) entry which is preliminary data.</text>
</comment>
<evidence type="ECO:0000313" key="2">
    <source>
        <dbReference type="EMBL" id="MBW7573084.1"/>
    </source>
</evidence>
<evidence type="ECO:0000313" key="3">
    <source>
        <dbReference type="Proteomes" id="UP000719942"/>
    </source>
</evidence>
<keyword evidence="1" id="KW-0812">Transmembrane</keyword>
<dbReference type="Pfam" id="PF06177">
    <property type="entry name" value="QueT"/>
    <property type="match status" value="1"/>
</dbReference>
<gene>
    <name evidence="2" type="ORF">J5W02_09690</name>
</gene>
<reference evidence="2 3" key="1">
    <citation type="submission" date="2021-03" db="EMBL/GenBank/DDBJ databases">
        <title>Caproiciproducens sp. nov. isolated from feces of cow.</title>
        <authorList>
            <person name="Choi J.-Y."/>
        </authorList>
    </citation>
    <scope>NUCLEOTIDE SEQUENCE [LARGE SCALE GENOMIC DNA]</scope>
    <source>
        <strain evidence="2 3">AGMB10547</strain>
    </source>
</reference>